<proteinExistence type="predicted"/>
<protein>
    <submittedName>
        <fullName evidence="1">Uncharacterized protein</fullName>
    </submittedName>
</protein>
<dbReference type="Proteomes" id="UP000218831">
    <property type="component" value="Unassembled WGS sequence"/>
</dbReference>
<gene>
    <name evidence="1" type="ORF">CK503_09080</name>
</gene>
<accession>A0A2A2GAD9</accession>
<evidence type="ECO:0000313" key="2">
    <source>
        <dbReference type="Proteomes" id="UP000218831"/>
    </source>
</evidence>
<name>A0A2A2GAD9_9BACT</name>
<dbReference type="EMBL" id="NSKE01000006">
    <property type="protein sequence ID" value="PAU93817.1"/>
    <property type="molecule type" value="Genomic_DNA"/>
</dbReference>
<reference evidence="1 2" key="1">
    <citation type="submission" date="2017-08" db="EMBL/GenBank/DDBJ databases">
        <title>Aliifodinibius alkalisoli sp. nov., isolated from saline alkaline soil.</title>
        <authorList>
            <person name="Liu D."/>
            <person name="Zhang G."/>
        </authorList>
    </citation>
    <scope>NUCLEOTIDE SEQUENCE [LARGE SCALE GENOMIC DNA]</scope>
    <source>
        <strain evidence="1 2">WN023</strain>
    </source>
</reference>
<evidence type="ECO:0000313" key="1">
    <source>
        <dbReference type="EMBL" id="PAU93817.1"/>
    </source>
</evidence>
<organism evidence="1 2">
    <name type="scientific">Fodinibius salipaludis</name>
    <dbReference type="NCBI Taxonomy" id="2032627"/>
    <lineage>
        <taxon>Bacteria</taxon>
        <taxon>Pseudomonadati</taxon>
        <taxon>Balneolota</taxon>
        <taxon>Balneolia</taxon>
        <taxon>Balneolales</taxon>
        <taxon>Balneolaceae</taxon>
        <taxon>Fodinibius</taxon>
    </lineage>
</organism>
<keyword evidence="2" id="KW-1185">Reference proteome</keyword>
<comment type="caution">
    <text evidence="1">The sequence shown here is derived from an EMBL/GenBank/DDBJ whole genome shotgun (WGS) entry which is preliminary data.</text>
</comment>
<dbReference type="AlphaFoldDB" id="A0A2A2GAD9"/>
<sequence length="104" mass="12386">MTHHNFSKIFSQSFIFEGKAMMSEYKNSFKQYYKTGKYKGFYKIRERVFKLSAKTNMTFSNGEKEFFASGQFKEEVLEKIFNKIDNFLSDRESSKENSTNVQYS</sequence>